<dbReference type="InterPro" id="IPR047789">
    <property type="entry name" value="CU044_5270-like"/>
</dbReference>
<keyword evidence="2" id="KW-0472">Membrane</keyword>
<accession>A0A4R0JK72</accession>
<keyword evidence="4" id="KW-1185">Reference proteome</keyword>
<evidence type="ECO:0000313" key="3">
    <source>
        <dbReference type="EMBL" id="TCC47019.1"/>
    </source>
</evidence>
<comment type="caution">
    <text evidence="3">The sequence shown here is derived from an EMBL/GenBank/DDBJ whole genome shotgun (WGS) entry which is preliminary data.</text>
</comment>
<keyword evidence="2" id="KW-1133">Transmembrane helix</keyword>
<evidence type="ECO:0000313" key="4">
    <source>
        <dbReference type="Proteomes" id="UP000291144"/>
    </source>
</evidence>
<feature type="transmembrane region" description="Helical" evidence="2">
    <location>
        <begin position="66"/>
        <end position="85"/>
    </location>
</feature>
<dbReference type="NCBIfam" id="NF038083">
    <property type="entry name" value="CU044_5270_fam"/>
    <property type="match status" value="1"/>
</dbReference>
<dbReference type="EMBL" id="SJKB01000031">
    <property type="protein sequence ID" value="TCC47019.1"/>
    <property type="molecule type" value="Genomic_DNA"/>
</dbReference>
<reference evidence="3 4" key="1">
    <citation type="submission" date="2019-02" db="EMBL/GenBank/DDBJ databases">
        <title>Kribbella capetownensis sp. nov. and Kribbella speibonae sp. nov., isolated from soil.</title>
        <authorList>
            <person name="Curtis S.M."/>
            <person name="Norton I."/>
            <person name="Everest G.J."/>
            <person name="Meyers P.R."/>
        </authorList>
    </citation>
    <scope>NUCLEOTIDE SEQUENCE [LARGE SCALE GENOMIC DNA]</scope>
    <source>
        <strain evidence="3 4">NRRL B-24813</strain>
    </source>
</reference>
<dbReference type="Proteomes" id="UP000291144">
    <property type="component" value="Unassembled WGS sequence"/>
</dbReference>
<name>A0A4R0JK72_9ACTN</name>
<organism evidence="3 4">
    <name type="scientific">Kribbella pittospori</name>
    <dbReference type="NCBI Taxonomy" id="722689"/>
    <lineage>
        <taxon>Bacteria</taxon>
        <taxon>Bacillati</taxon>
        <taxon>Actinomycetota</taxon>
        <taxon>Actinomycetes</taxon>
        <taxon>Propionibacteriales</taxon>
        <taxon>Kribbellaceae</taxon>
        <taxon>Kribbella</taxon>
    </lineage>
</organism>
<feature type="region of interest" description="Disordered" evidence="1">
    <location>
        <begin position="183"/>
        <end position="208"/>
    </location>
</feature>
<feature type="region of interest" description="Disordered" evidence="1">
    <location>
        <begin position="1"/>
        <end position="21"/>
    </location>
</feature>
<sequence length="345" mass="35910">MNTNDLDTLKRVDPASGIPDGPLTGRELAGLQRIATRLAAEEHVAPVNGVRAADVPARHGKVRRRAVLIGAAGAVAVAGAGVVVVDPFGSGGVAMAATPPLLDAELAQGRPGKGALLALAAKAAADTTLPGDAGSHTIRAQMWNLSTAVDSKERVTSAIVPEDVSLTWKSDLSGRLVVRVGQPYDPDPASHKGSVGGPGTVKGEQSWPPGKYQPMYRYPLPSDPARLLAVLKIGHDIDANGPGQLVGAVTDLYRETTPTPAVRAAVLKILADRSNAVSLGTMTDRAGRKGTAFAVDSSYGGLPNRQVLIFDPKTGRLWADEEVLTKTAGRLNVRIPAVIGYNLYL</sequence>
<protein>
    <recommendedName>
        <fullName evidence="5">CU044_5270 family protein</fullName>
    </recommendedName>
</protein>
<evidence type="ECO:0008006" key="5">
    <source>
        <dbReference type="Google" id="ProtNLM"/>
    </source>
</evidence>
<dbReference type="RefSeq" id="WP_131366846.1">
    <property type="nucleotide sequence ID" value="NZ_SJKB01000031.1"/>
</dbReference>
<gene>
    <name evidence="3" type="ORF">E0H73_43515</name>
</gene>
<evidence type="ECO:0000256" key="1">
    <source>
        <dbReference type="SAM" id="MobiDB-lite"/>
    </source>
</evidence>
<dbReference type="AlphaFoldDB" id="A0A4R0JK72"/>
<dbReference type="OrthoDB" id="3425969at2"/>
<keyword evidence="2" id="KW-0812">Transmembrane</keyword>
<evidence type="ECO:0000256" key="2">
    <source>
        <dbReference type="SAM" id="Phobius"/>
    </source>
</evidence>
<proteinExistence type="predicted"/>